<dbReference type="InterPro" id="IPR055343">
    <property type="entry name" value="CREG_beta-barrel"/>
</dbReference>
<proteinExistence type="predicted"/>
<dbReference type="InterPro" id="IPR037119">
    <property type="entry name" value="Haem_oxidase_HugZ-like_sf"/>
</dbReference>
<dbReference type="Gene3D" id="3.20.180.10">
    <property type="entry name" value="PNP-oxidase-like"/>
    <property type="match status" value="1"/>
</dbReference>
<accession>A0A444LI27</accession>
<name>A0A444LI27_9HYPH</name>
<dbReference type="Gene3D" id="2.30.110.10">
    <property type="entry name" value="Electron Transport, Fmn-binding Protein, Chain A"/>
    <property type="match status" value="1"/>
</dbReference>
<dbReference type="OrthoDB" id="9814594at2"/>
<dbReference type="RefSeq" id="WP_128442663.1">
    <property type="nucleotide sequence ID" value="NZ_SBIP01000002.1"/>
</dbReference>
<dbReference type="SUPFAM" id="SSF50475">
    <property type="entry name" value="FMN-binding split barrel"/>
    <property type="match status" value="1"/>
</dbReference>
<evidence type="ECO:0000259" key="1">
    <source>
        <dbReference type="Pfam" id="PF13883"/>
    </source>
</evidence>
<dbReference type="Proteomes" id="UP000287687">
    <property type="component" value="Unassembled WGS sequence"/>
</dbReference>
<gene>
    <name evidence="2" type="ORF">EPK99_08815</name>
</gene>
<dbReference type="Pfam" id="PF13883">
    <property type="entry name" value="CREG_beta-barrel"/>
    <property type="match status" value="1"/>
</dbReference>
<reference evidence="2 3" key="1">
    <citation type="submission" date="2019-01" db="EMBL/GenBank/DDBJ databases">
        <title>The draft genome of Rhizobium sp. 24NR.</title>
        <authorList>
            <person name="Liu L."/>
            <person name="Liang L."/>
            <person name="Shi S."/>
            <person name="Xu L."/>
            <person name="Wang X."/>
            <person name="Li L."/>
            <person name="Zhang X."/>
        </authorList>
    </citation>
    <scope>NUCLEOTIDE SEQUENCE [LARGE SCALE GENOMIC DNA]</scope>
    <source>
        <strain evidence="2 3">24NR</strain>
    </source>
</reference>
<dbReference type="PANTHER" id="PTHR13343">
    <property type="entry name" value="CREG1 PROTEIN"/>
    <property type="match status" value="1"/>
</dbReference>
<organism evidence="2 3">
    <name type="scientific">Neorhizobium lilium</name>
    <dbReference type="NCBI Taxonomy" id="2503024"/>
    <lineage>
        <taxon>Bacteria</taxon>
        <taxon>Pseudomonadati</taxon>
        <taxon>Pseudomonadota</taxon>
        <taxon>Alphaproteobacteria</taxon>
        <taxon>Hyphomicrobiales</taxon>
        <taxon>Rhizobiaceae</taxon>
        <taxon>Rhizobium/Agrobacterium group</taxon>
        <taxon>Neorhizobium</taxon>
    </lineage>
</organism>
<dbReference type="EMBL" id="SBIP01000002">
    <property type="protein sequence ID" value="RWX78686.1"/>
    <property type="molecule type" value="Genomic_DNA"/>
</dbReference>
<keyword evidence="3" id="KW-1185">Reference proteome</keyword>
<dbReference type="PANTHER" id="PTHR13343:SF17">
    <property type="entry name" value="CELLULAR REPRESSOR OF E1A-STIMULATED GENES, ISOFORM A"/>
    <property type="match status" value="1"/>
</dbReference>
<dbReference type="AlphaFoldDB" id="A0A444LI27"/>
<evidence type="ECO:0000313" key="2">
    <source>
        <dbReference type="EMBL" id="RWX78686.1"/>
    </source>
</evidence>
<dbReference type="GO" id="GO:0005737">
    <property type="term" value="C:cytoplasm"/>
    <property type="evidence" value="ECO:0007669"/>
    <property type="project" value="UniProtKB-ARBA"/>
</dbReference>
<comment type="caution">
    <text evidence="2">The sequence shown here is derived from an EMBL/GenBank/DDBJ whole genome shotgun (WGS) entry which is preliminary data.</text>
</comment>
<evidence type="ECO:0000313" key="3">
    <source>
        <dbReference type="Proteomes" id="UP000287687"/>
    </source>
</evidence>
<feature type="domain" description="CREG-like beta-barrel" evidence="1">
    <location>
        <begin position="13"/>
        <end position="153"/>
    </location>
</feature>
<sequence>MADKPQVLRETDDEARQLARVLVRGARYMAIAVVDPQTGYPSASRVLTATDLDGVPVILVSGLSAHTKALLADRRCSLLAGEPAKGDPLAHPRITLQCDAETVSRTDAAHDRIRQRFLDRHPKAELYVDFPDFRFFRLMPVTASLNGGFGRAYALPGADLVIKEPTCVEEWLELQKRLKTMTNEANDFADKVGAKKERRWRFGGVDPAGLDLVAGDIQLRHEFERVFSSPRDVMDYMSKPAAVE</sequence>
<protein>
    <submittedName>
        <fullName evidence="2">HugZ family protein</fullName>
    </submittedName>
</protein>
<dbReference type="InterPro" id="IPR012349">
    <property type="entry name" value="Split_barrel_FMN-bd"/>
</dbReference>